<organism evidence="2 3">
    <name type="scientific">Halodesulfovibrio spirochaetisodalis</name>
    <dbReference type="NCBI Taxonomy" id="1560234"/>
    <lineage>
        <taxon>Bacteria</taxon>
        <taxon>Pseudomonadati</taxon>
        <taxon>Thermodesulfobacteriota</taxon>
        <taxon>Desulfovibrionia</taxon>
        <taxon>Desulfovibrionales</taxon>
        <taxon>Desulfovibrionaceae</taxon>
        <taxon>Halodesulfovibrio</taxon>
    </lineage>
</organism>
<evidence type="ECO:0000313" key="2">
    <source>
        <dbReference type="EMBL" id="OBQ52393.1"/>
    </source>
</evidence>
<dbReference type="SUPFAM" id="SSF103501">
    <property type="entry name" value="Respiratory nitrate reductase 1 gamma chain"/>
    <property type="match status" value="1"/>
</dbReference>
<proteinExistence type="predicted"/>
<dbReference type="Proteomes" id="UP000091979">
    <property type="component" value="Unassembled WGS sequence"/>
</dbReference>
<name>A0A1B7XE17_9BACT</name>
<sequence length="226" mass="25329">MIAFLTGPMLWVSLLVFFGGLTVRAVMYVRGLSWQLDRVAYKPHMARGLRGAVHSIRMWLIPGGTYGWRQQPFMAAGFFLFHIGAILLPLFLIGHQELLQMAFGFSLPTLPSSVADTLTVLAIIGGLMLAIRRIALPEVRILTTTYDWFILAISVAPFVTGFIARLHLGNYDFWLTCHILTGEAVLILAPFTKLSHIVLFFMSRGQLGMDYNIKRGGAKRETAFPW</sequence>
<keyword evidence="1" id="KW-0812">Transmembrane</keyword>
<dbReference type="RefSeq" id="WP_066854133.1">
    <property type="nucleotide sequence ID" value="NZ_JXMS01000010.1"/>
</dbReference>
<accession>A0A1B7XE17</accession>
<evidence type="ECO:0000313" key="3">
    <source>
        <dbReference type="Proteomes" id="UP000091979"/>
    </source>
</evidence>
<feature type="transmembrane region" description="Helical" evidence="1">
    <location>
        <begin position="75"/>
        <end position="94"/>
    </location>
</feature>
<feature type="transmembrane region" description="Helical" evidence="1">
    <location>
        <begin position="114"/>
        <end position="134"/>
    </location>
</feature>
<dbReference type="Gene3D" id="1.20.950.20">
    <property type="entry name" value="Transmembrane di-heme cytochromes, Chain C"/>
    <property type="match status" value="1"/>
</dbReference>
<dbReference type="InterPro" id="IPR054903">
    <property type="entry name" value="sulf_resp_HmcE"/>
</dbReference>
<reference evidence="2 3" key="1">
    <citation type="submission" date="2015-01" db="EMBL/GenBank/DDBJ databases">
        <title>Desulfovibrio sp. JC271 draft genome sequence.</title>
        <authorList>
            <person name="Shivani Y."/>
            <person name="Subhash Y."/>
            <person name="Sasikala C."/>
            <person name="Ramana C.V."/>
        </authorList>
    </citation>
    <scope>NUCLEOTIDE SEQUENCE [LARGE SCALE GENOMIC DNA]</scope>
    <source>
        <strain evidence="2 3">JC271</strain>
    </source>
</reference>
<evidence type="ECO:0008006" key="4">
    <source>
        <dbReference type="Google" id="ProtNLM"/>
    </source>
</evidence>
<dbReference type="STRING" id="1560234.SP90_07395"/>
<keyword evidence="1" id="KW-0472">Membrane</keyword>
<evidence type="ECO:0000256" key="1">
    <source>
        <dbReference type="SAM" id="Phobius"/>
    </source>
</evidence>
<keyword evidence="1" id="KW-1133">Transmembrane helix</keyword>
<feature type="transmembrane region" description="Helical" evidence="1">
    <location>
        <begin position="184"/>
        <end position="202"/>
    </location>
</feature>
<dbReference type="EMBL" id="JXMS01000010">
    <property type="protein sequence ID" value="OBQ52393.1"/>
    <property type="molecule type" value="Genomic_DNA"/>
</dbReference>
<protein>
    <recommendedName>
        <fullName evidence="4">Nitrate reductase</fullName>
    </recommendedName>
</protein>
<dbReference type="PATRIC" id="fig|1560234.3.peg.298"/>
<comment type="caution">
    <text evidence="2">The sequence shown here is derived from an EMBL/GenBank/DDBJ whole genome shotgun (WGS) entry which is preliminary data.</text>
</comment>
<dbReference type="NCBIfam" id="NF045716">
    <property type="entry name" value="sulf_resp_HmcE"/>
    <property type="match status" value="1"/>
</dbReference>
<dbReference type="AlphaFoldDB" id="A0A1B7XE17"/>
<feature type="transmembrane region" description="Helical" evidence="1">
    <location>
        <begin position="146"/>
        <end position="164"/>
    </location>
</feature>
<dbReference type="InterPro" id="IPR036197">
    <property type="entry name" value="NarG-like_sf"/>
</dbReference>
<dbReference type="OrthoDB" id="5450521at2"/>
<keyword evidence="3" id="KW-1185">Reference proteome</keyword>
<gene>
    <name evidence="2" type="ORF">SP90_07395</name>
</gene>